<gene>
    <name evidence="6" type="ORF">WCD41_02065</name>
</gene>
<dbReference type="InterPro" id="IPR035897">
    <property type="entry name" value="Toll_tir_struct_dom_sf"/>
</dbReference>
<dbReference type="EMBL" id="JBBEGL010000001">
    <property type="protein sequence ID" value="MEJ2885221.1"/>
    <property type="molecule type" value="Genomic_DNA"/>
</dbReference>
<evidence type="ECO:0000313" key="7">
    <source>
        <dbReference type="Proteomes" id="UP001370100"/>
    </source>
</evidence>
<dbReference type="SUPFAM" id="SSF52200">
    <property type="entry name" value="Toll/Interleukin receptor TIR domain"/>
    <property type="match status" value="1"/>
</dbReference>
<feature type="region of interest" description="Disordered" evidence="4">
    <location>
        <begin position="169"/>
        <end position="214"/>
    </location>
</feature>
<keyword evidence="3" id="KW-0677">Repeat</keyword>
<feature type="compositionally biased region" description="Basic and acidic residues" evidence="4">
    <location>
        <begin position="178"/>
        <end position="187"/>
    </location>
</feature>
<evidence type="ECO:0000259" key="5">
    <source>
        <dbReference type="Pfam" id="PF13676"/>
    </source>
</evidence>
<comment type="caution">
    <text evidence="6">The sequence shown here is derived from an EMBL/GenBank/DDBJ whole genome shotgun (WGS) entry which is preliminary data.</text>
</comment>
<name>A0ABU8MYL3_9PSEU</name>
<keyword evidence="2" id="KW-0963">Cytoplasm</keyword>
<evidence type="ECO:0000313" key="6">
    <source>
        <dbReference type="EMBL" id="MEJ2885221.1"/>
    </source>
</evidence>
<dbReference type="Gene3D" id="3.40.50.10140">
    <property type="entry name" value="Toll/interleukin-1 receptor homology (TIR) domain"/>
    <property type="match status" value="1"/>
</dbReference>
<evidence type="ECO:0000256" key="3">
    <source>
        <dbReference type="ARBA" id="ARBA00022737"/>
    </source>
</evidence>
<dbReference type="RefSeq" id="WP_337711713.1">
    <property type="nucleotide sequence ID" value="NZ_JBBEGL010000001.1"/>
</dbReference>
<evidence type="ECO:0000256" key="2">
    <source>
        <dbReference type="ARBA" id="ARBA00022490"/>
    </source>
</evidence>
<dbReference type="InterPro" id="IPR000157">
    <property type="entry name" value="TIR_dom"/>
</dbReference>
<dbReference type="PANTHER" id="PTHR22998:SF1">
    <property type="entry name" value="NAD(+) HYDROLASE SARM1"/>
    <property type="match status" value="1"/>
</dbReference>
<proteinExistence type="predicted"/>
<feature type="compositionally biased region" description="Polar residues" evidence="4">
    <location>
        <begin position="204"/>
        <end position="214"/>
    </location>
</feature>
<accession>A0ABU8MYL3</accession>
<reference evidence="6 7" key="1">
    <citation type="submission" date="2024-03" db="EMBL/GenBank/DDBJ databases">
        <title>Actinomycetospora sp. OC33-EN06, a novel actinomycete isolated from wild orchid (Aerides multiflora).</title>
        <authorList>
            <person name="Suriyachadkun C."/>
        </authorList>
    </citation>
    <scope>NUCLEOTIDE SEQUENCE [LARGE SCALE GENOMIC DNA]</scope>
    <source>
        <strain evidence="6 7">OC33-EN06</strain>
    </source>
</reference>
<comment type="subcellular location">
    <subcellularLocation>
        <location evidence="1">Cytoplasm</location>
    </subcellularLocation>
</comment>
<dbReference type="PROSITE" id="PS50007">
    <property type="entry name" value="PIPLC_X_DOMAIN"/>
    <property type="match status" value="1"/>
</dbReference>
<protein>
    <submittedName>
        <fullName evidence="6">Toll/interleukin-1 receptor domain-containing protein</fullName>
    </submittedName>
</protein>
<sequence length="314" mass="34787">MTGGGQKRAFISYRRATSWHVARGLHDRLRARSCDVFLDVSGLKNGNFGVKIDEEISARENFVVVLDHSVRFTRFPSNVDWMHREIATAIERKRNIVPVLQAGVQMQDLNLPSDIAALSQHNAITLDPEWYDEAIDRLISYLVEASQPSTLVPLDQALEEARLAFSRHSGPEILAPREPSRSPEHTPYRPQAGDFIGPLKSPSVDGSRTTRTTWSATVSRRSPLAVDVTLHLSHQVLQLAIWRAPKSGKVVVYQGVDFVGEVANSNAGESINEFALRIRDGRVVRSCSLRVRSAASAVLTILEMKVDGTFLIGS</sequence>
<dbReference type="InterPro" id="IPR039184">
    <property type="entry name" value="SARM1"/>
</dbReference>
<keyword evidence="6" id="KW-0675">Receptor</keyword>
<dbReference type="Pfam" id="PF13676">
    <property type="entry name" value="TIR_2"/>
    <property type="match status" value="1"/>
</dbReference>
<dbReference type="Proteomes" id="UP001370100">
    <property type="component" value="Unassembled WGS sequence"/>
</dbReference>
<feature type="domain" description="TIR" evidence="5">
    <location>
        <begin position="10"/>
        <end position="139"/>
    </location>
</feature>
<dbReference type="PANTHER" id="PTHR22998">
    <property type="entry name" value="SARM1"/>
    <property type="match status" value="1"/>
</dbReference>
<evidence type="ECO:0000256" key="4">
    <source>
        <dbReference type="SAM" id="MobiDB-lite"/>
    </source>
</evidence>
<organism evidence="6 7">
    <name type="scientific">Actinomycetospora aeridis</name>
    <dbReference type="NCBI Taxonomy" id="3129231"/>
    <lineage>
        <taxon>Bacteria</taxon>
        <taxon>Bacillati</taxon>
        <taxon>Actinomycetota</taxon>
        <taxon>Actinomycetes</taxon>
        <taxon>Pseudonocardiales</taxon>
        <taxon>Pseudonocardiaceae</taxon>
        <taxon>Actinomycetospora</taxon>
    </lineage>
</organism>
<keyword evidence="7" id="KW-1185">Reference proteome</keyword>
<evidence type="ECO:0000256" key="1">
    <source>
        <dbReference type="ARBA" id="ARBA00004496"/>
    </source>
</evidence>